<evidence type="ECO:0000256" key="3">
    <source>
        <dbReference type="ARBA" id="ARBA00022679"/>
    </source>
</evidence>
<dbReference type="PANTHER" id="PTHR11774:SF16">
    <property type="entry name" value="GERANYLGERANYL TRANSFERASE TYPE-2 SUBUNIT BETA 1-RELATED"/>
    <property type="match status" value="1"/>
</dbReference>
<dbReference type="EC" id="2.5.1.60" evidence="8"/>
<feature type="domain" description="Prenyltransferase alpha-alpha toroid" evidence="9">
    <location>
        <begin position="4"/>
        <end position="187"/>
    </location>
</feature>
<dbReference type="GO" id="GO:0046872">
    <property type="term" value="F:metal ion binding"/>
    <property type="evidence" value="ECO:0007669"/>
    <property type="project" value="UniProtKB-KW"/>
</dbReference>
<dbReference type="SUPFAM" id="SSF48239">
    <property type="entry name" value="Terpenoid cyclases/Protein prenyltransferases"/>
    <property type="match status" value="1"/>
</dbReference>
<dbReference type="InterPro" id="IPR026873">
    <property type="entry name" value="Ptb1"/>
</dbReference>
<dbReference type="InterPro" id="IPR045089">
    <property type="entry name" value="PGGT1B-like"/>
</dbReference>
<dbReference type="GO" id="GO:0005968">
    <property type="term" value="C:Rab-protein geranylgeranyltransferase complex"/>
    <property type="evidence" value="ECO:0007669"/>
    <property type="project" value="UniProtKB-UniRule"/>
</dbReference>
<keyword evidence="5" id="KW-0677">Repeat</keyword>
<evidence type="ECO:0000256" key="8">
    <source>
        <dbReference type="RuleBase" id="RU365076"/>
    </source>
</evidence>
<comment type="similarity">
    <text evidence="1 8">Belongs to the protein prenyltransferase subunit beta family.</text>
</comment>
<dbReference type="InterPro" id="IPR001330">
    <property type="entry name" value="Prenyltrans"/>
</dbReference>
<comment type="cofactor">
    <cofactor evidence="8">
        <name>Zn(2+)</name>
        <dbReference type="ChEBI" id="CHEBI:29105"/>
    </cofactor>
    <text evidence="8">Binds 1 zinc ion per subunit.</text>
</comment>
<proteinExistence type="inferred from homology"/>
<evidence type="ECO:0000256" key="4">
    <source>
        <dbReference type="ARBA" id="ARBA00022723"/>
    </source>
</evidence>
<evidence type="ECO:0000256" key="5">
    <source>
        <dbReference type="ARBA" id="ARBA00022737"/>
    </source>
</evidence>
<keyword evidence="4 8" id="KW-0479">Metal-binding</keyword>
<dbReference type="InterPro" id="IPR008930">
    <property type="entry name" value="Terpenoid_cyclase/PrenylTrfase"/>
</dbReference>
<accession>A0A2P2KNV4</accession>
<keyword evidence="3 8" id="KW-0808">Transferase</keyword>
<dbReference type="Pfam" id="PF00432">
    <property type="entry name" value="Prenyltrans"/>
    <property type="match status" value="1"/>
</dbReference>
<reference evidence="10" key="1">
    <citation type="submission" date="2018-02" db="EMBL/GenBank/DDBJ databases">
        <title>Rhizophora mucronata_Transcriptome.</title>
        <authorList>
            <person name="Meera S.P."/>
            <person name="Sreeshan A."/>
            <person name="Augustine A."/>
        </authorList>
    </citation>
    <scope>NUCLEOTIDE SEQUENCE</scope>
    <source>
        <tissue evidence="10">Leaf</tissue>
    </source>
</reference>
<keyword evidence="2 8" id="KW-0637">Prenyltransferase</keyword>
<keyword evidence="6 8" id="KW-0862">Zinc</keyword>
<comment type="function">
    <text evidence="8">Catalyzes the transfer of a geranylgeranyl moiety from geranylgeranyl diphosphate to both cysteines of proteins with the C-terminal sequence -XXCC, -XCXC and -CCXX.</text>
</comment>
<dbReference type="EMBL" id="GGEC01026895">
    <property type="protein sequence ID" value="MBX07379.1"/>
    <property type="molecule type" value="Transcribed_RNA"/>
</dbReference>
<sequence>MGDLAVEKHVKYILSVEKRKDSFESVVMEHLRMNGAYWGLTTLDLMRKLGVVDSGEVIQWIMKCQHESGGFAGNVGHDPHILHTLSAVQVLALFDKLNVLDIEKVSSYIVGLQNEDGSFSGDMWGEVDTRFSYIAICCLSILCCLDKINVEKAVNYIVSCKNVDGGFGCTPGAESHAGQSMFYITSSEILVFNLFVYSTMIVQLLEPIPLPF</sequence>
<evidence type="ECO:0000313" key="10">
    <source>
        <dbReference type="EMBL" id="MBX07379.1"/>
    </source>
</evidence>
<dbReference type="GO" id="GO:0004663">
    <property type="term" value="F:Rab geranylgeranyltransferase activity"/>
    <property type="evidence" value="ECO:0007669"/>
    <property type="project" value="UniProtKB-UniRule"/>
</dbReference>
<evidence type="ECO:0000256" key="1">
    <source>
        <dbReference type="ARBA" id="ARBA00010497"/>
    </source>
</evidence>
<dbReference type="CDD" id="cd02894">
    <property type="entry name" value="GGTase-II"/>
    <property type="match status" value="1"/>
</dbReference>
<comment type="catalytic activity">
    <reaction evidence="7 8">
        <text>geranylgeranyl diphosphate + L-cysteinyl-[protein] = S-geranylgeranyl-L-cysteinyl-[protein] + diphosphate</text>
        <dbReference type="Rhea" id="RHEA:21240"/>
        <dbReference type="Rhea" id="RHEA-COMP:10131"/>
        <dbReference type="Rhea" id="RHEA-COMP:11537"/>
        <dbReference type="ChEBI" id="CHEBI:29950"/>
        <dbReference type="ChEBI" id="CHEBI:33019"/>
        <dbReference type="ChEBI" id="CHEBI:57533"/>
        <dbReference type="ChEBI" id="CHEBI:86021"/>
        <dbReference type="EC" id="2.5.1.60"/>
    </reaction>
</comment>
<evidence type="ECO:0000256" key="7">
    <source>
        <dbReference type="ARBA" id="ARBA00047658"/>
    </source>
</evidence>
<evidence type="ECO:0000259" key="9">
    <source>
        <dbReference type="Pfam" id="PF00432"/>
    </source>
</evidence>
<dbReference type="PANTHER" id="PTHR11774">
    <property type="entry name" value="GERANYLGERANYL TRANSFERASE TYPE BETA SUBUNIT"/>
    <property type="match status" value="1"/>
</dbReference>
<dbReference type="AlphaFoldDB" id="A0A2P2KNV4"/>
<dbReference type="Gene3D" id="1.50.10.20">
    <property type="match status" value="1"/>
</dbReference>
<evidence type="ECO:0000256" key="6">
    <source>
        <dbReference type="ARBA" id="ARBA00022833"/>
    </source>
</evidence>
<organism evidence="10">
    <name type="scientific">Rhizophora mucronata</name>
    <name type="common">Asiatic mangrove</name>
    <dbReference type="NCBI Taxonomy" id="61149"/>
    <lineage>
        <taxon>Eukaryota</taxon>
        <taxon>Viridiplantae</taxon>
        <taxon>Streptophyta</taxon>
        <taxon>Embryophyta</taxon>
        <taxon>Tracheophyta</taxon>
        <taxon>Spermatophyta</taxon>
        <taxon>Magnoliopsida</taxon>
        <taxon>eudicotyledons</taxon>
        <taxon>Gunneridae</taxon>
        <taxon>Pentapetalae</taxon>
        <taxon>rosids</taxon>
        <taxon>fabids</taxon>
        <taxon>Malpighiales</taxon>
        <taxon>Rhizophoraceae</taxon>
        <taxon>Rhizophora</taxon>
    </lineage>
</organism>
<name>A0A2P2KNV4_RHIMU</name>
<evidence type="ECO:0000256" key="2">
    <source>
        <dbReference type="ARBA" id="ARBA00022602"/>
    </source>
</evidence>
<protein>
    <recommendedName>
        <fullName evidence="8">Geranylgeranyl transferase type-2 subunit beta</fullName>
        <ecNumber evidence="8">2.5.1.60</ecNumber>
    </recommendedName>
</protein>